<keyword evidence="2" id="KW-0732">Signal</keyword>
<feature type="compositionally biased region" description="Pro residues" evidence="1">
    <location>
        <begin position="63"/>
        <end position="100"/>
    </location>
</feature>
<dbReference type="AlphaFoldDB" id="A0AAV6X2W0"/>
<feature type="region of interest" description="Disordered" evidence="1">
    <location>
        <begin position="55"/>
        <end position="104"/>
    </location>
</feature>
<proteinExistence type="predicted"/>
<feature type="signal peptide" evidence="2">
    <location>
        <begin position="1"/>
        <end position="30"/>
    </location>
</feature>
<dbReference type="EMBL" id="WHWC01000010">
    <property type="protein sequence ID" value="KAG8375695.1"/>
    <property type="molecule type" value="Genomic_DNA"/>
</dbReference>
<evidence type="ECO:0000256" key="1">
    <source>
        <dbReference type="SAM" id="MobiDB-lite"/>
    </source>
</evidence>
<organism evidence="3 4">
    <name type="scientific">Buddleja alternifolia</name>
    <dbReference type="NCBI Taxonomy" id="168488"/>
    <lineage>
        <taxon>Eukaryota</taxon>
        <taxon>Viridiplantae</taxon>
        <taxon>Streptophyta</taxon>
        <taxon>Embryophyta</taxon>
        <taxon>Tracheophyta</taxon>
        <taxon>Spermatophyta</taxon>
        <taxon>Magnoliopsida</taxon>
        <taxon>eudicotyledons</taxon>
        <taxon>Gunneridae</taxon>
        <taxon>Pentapetalae</taxon>
        <taxon>asterids</taxon>
        <taxon>lamiids</taxon>
        <taxon>Lamiales</taxon>
        <taxon>Scrophulariaceae</taxon>
        <taxon>Buddlejeae</taxon>
        <taxon>Buddleja</taxon>
    </lineage>
</organism>
<name>A0AAV6X2W0_9LAMI</name>
<evidence type="ECO:0000313" key="3">
    <source>
        <dbReference type="EMBL" id="KAG8375695.1"/>
    </source>
</evidence>
<evidence type="ECO:0000256" key="2">
    <source>
        <dbReference type="SAM" id="SignalP"/>
    </source>
</evidence>
<gene>
    <name evidence="3" type="ORF">BUALT_Bualt10G0127300</name>
</gene>
<keyword evidence="4" id="KW-1185">Reference proteome</keyword>
<dbReference type="Proteomes" id="UP000826271">
    <property type="component" value="Unassembled WGS sequence"/>
</dbReference>
<reference evidence="3" key="1">
    <citation type="submission" date="2019-10" db="EMBL/GenBank/DDBJ databases">
        <authorList>
            <person name="Zhang R."/>
            <person name="Pan Y."/>
            <person name="Wang J."/>
            <person name="Ma R."/>
            <person name="Yu S."/>
        </authorList>
    </citation>
    <scope>NUCLEOTIDE SEQUENCE</scope>
    <source>
        <strain evidence="3">LA-IB0</strain>
        <tissue evidence="3">Leaf</tissue>
    </source>
</reference>
<accession>A0AAV6X2W0</accession>
<comment type="caution">
    <text evidence="3">The sequence shown here is derived from an EMBL/GenBank/DDBJ whole genome shotgun (WGS) entry which is preliminary data.</text>
</comment>
<evidence type="ECO:0000313" key="4">
    <source>
        <dbReference type="Proteomes" id="UP000826271"/>
    </source>
</evidence>
<feature type="chain" id="PRO_5043417378" evidence="2">
    <location>
        <begin position="31"/>
        <end position="151"/>
    </location>
</feature>
<sequence>MKSSRILNFMTREKWTVFLLILISTSNSEGQTDINPPAGLQCISKCDTCPVICSPPSSTPKSPDSPPPVHHHSPPPSSPPTHPSPPPPSGDVATTPPPPALNAYNPGITVQQNFSNPYYYFYSKASCSRPLHEGFVLFVLFMFFQVLYTSR</sequence>
<protein>
    <submittedName>
        <fullName evidence="3">Uncharacterized protein</fullName>
    </submittedName>
</protein>